<protein>
    <submittedName>
        <fullName evidence="1">Uncharacterized protein</fullName>
    </submittedName>
</protein>
<evidence type="ECO:0000313" key="1">
    <source>
        <dbReference type="EMBL" id="NYF42153.1"/>
    </source>
</evidence>
<proteinExistence type="predicted"/>
<sequence length="1117" mass="120815">MEGSKAGSVRKVKPLELLDLRERAWSRRLRGSSLVAEVDVKDAHSEQVAAVLGPVYKKWIAAGKPPERFFTRWPACVAVAVTGIAARGYRQGTFWPELWNAIRFPGLPEEGTVWGRGFTAALGSLGMPTFPDMPMPYLGPILMHTGIPTFCLEDYFRLILQRRTAERGLDAEGFLAWATESGKEKRIQELDVPARRFLQHGTEFAADFVERSFDLLDRLRDADPDLDGVGLPVRVVVRAQQLAAEKRLGLGSRRSATGGGPRTERPRIALDPFGRGVEVVLPATSDAPDGIARWNVTADGVTTTVRSQALWVGAAEGAPSTSFGLPRPVRTAVVALAGWNHQIELPVVDPAAPLLVFAEDGRRLPPSLPLPPDVVWAVYPAEHELVADGTLAVTIEGHLPLGWNGWCLRQVSLEGARSLGLAGIPGSRRPVRGHSHPRVVTGDPVPGVATPYGSPVHARVPEVWLPGEAGAETTWRIDVRRSGDDTVVLSRGYTTTEPCSVTDLWDELPRPLLGAFDLVVRGPLGRGVRRTVFVAEGLGVRFTPRVRVFGVSGLADGRAELSAAVGARANPHVLSFTADRLREVVEYRTEEGSQPLVVTPPHVQMLREGGADAQGWQAGPLRLVTDEFSDEPGALLVRVPEARALQPMRVVAGSGVVQDVPASGRIQGGTARYDLVRIADTVRAYQRADLLLEVDDEVVRLASVRPRRLALSAERAGDHLRLDDCATVEGLTAGVYATTAPWREPWIVPVEDGGLVPLPEELRVAGPLLVFLQVEEQWAPAEWPRWPEHFLPVDGQGHLTGDDPEETALSRFAAGEGECPQEVEDLGRVWVMVELARELCAPSDVQRFLRACSRPLQRRPSAALAALAELGLEPGRALVALISSGLAATAVPDLERAAAAQKMWPVLPGAAVLAGDLADSDCRAAAERQCGDSLTEIREKGADPYAAVGRFGPEVERMVHLTPEQIEGIWRAADVVPRALLDADSRAAAARRLFDLREEDAVCELGRLASHVVRKARTLIRRPRLLRQLEQRGHPGGRGGWYALPAASAAFALTARLAARGDAGCRSAEQTFRADWARLAAAAPQLVTTDLILAELLAGAEQAGEKTDEKAEKTETQ</sequence>
<accession>A0A852V491</accession>
<keyword evidence="2" id="KW-1185">Reference proteome</keyword>
<dbReference type="Proteomes" id="UP000576393">
    <property type="component" value="Unassembled WGS sequence"/>
</dbReference>
<organism evidence="1 2">
    <name type="scientific">Streptosporangium sandarakinum</name>
    <dbReference type="NCBI Taxonomy" id="1260955"/>
    <lineage>
        <taxon>Bacteria</taxon>
        <taxon>Bacillati</taxon>
        <taxon>Actinomycetota</taxon>
        <taxon>Actinomycetes</taxon>
        <taxon>Streptosporangiales</taxon>
        <taxon>Streptosporangiaceae</taxon>
        <taxon>Streptosporangium</taxon>
    </lineage>
</organism>
<comment type="caution">
    <text evidence="1">The sequence shown here is derived from an EMBL/GenBank/DDBJ whole genome shotgun (WGS) entry which is preliminary data.</text>
</comment>
<name>A0A852V491_9ACTN</name>
<dbReference type="AlphaFoldDB" id="A0A852V491"/>
<reference evidence="1 2" key="1">
    <citation type="submission" date="2020-07" db="EMBL/GenBank/DDBJ databases">
        <title>Sequencing the genomes of 1000 actinobacteria strains.</title>
        <authorList>
            <person name="Klenk H.-P."/>
        </authorList>
    </citation>
    <scope>NUCLEOTIDE SEQUENCE [LARGE SCALE GENOMIC DNA]</scope>
    <source>
        <strain evidence="1 2">DSM 45763</strain>
    </source>
</reference>
<dbReference type="EMBL" id="JACCCO010000002">
    <property type="protein sequence ID" value="NYF42153.1"/>
    <property type="molecule type" value="Genomic_DNA"/>
</dbReference>
<gene>
    <name evidence="1" type="ORF">HDA43_004354</name>
</gene>
<dbReference type="RefSeq" id="WP_179824516.1">
    <property type="nucleotide sequence ID" value="NZ_JACCCO010000002.1"/>
</dbReference>
<evidence type="ECO:0000313" key="2">
    <source>
        <dbReference type="Proteomes" id="UP000576393"/>
    </source>
</evidence>